<dbReference type="PRINTS" id="PR00773">
    <property type="entry name" value="GRPEPROTEIN"/>
</dbReference>
<keyword evidence="3 4" id="KW-0346">Stress response</keyword>
<dbReference type="InterPro" id="IPR009012">
    <property type="entry name" value="GrpE_head"/>
</dbReference>
<evidence type="ECO:0000256" key="1">
    <source>
        <dbReference type="ARBA" id="ARBA00009054"/>
    </source>
</evidence>
<keyword evidence="3" id="KW-0963">Cytoplasm</keyword>
<keyword evidence="2 3" id="KW-0143">Chaperone</keyword>
<reference evidence="8 9" key="1">
    <citation type="submission" date="2021-05" db="EMBL/GenBank/DDBJ databases">
        <title>Fusibacter ferrireducens sp. nov., an anaerobic, sulfur- and Fe-reducing bacterium isolated from the mangrove sediment.</title>
        <authorList>
            <person name="Qiu D."/>
        </authorList>
    </citation>
    <scope>NUCLEOTIDE SEQUENCE [LARGE SCALE GENOMIC DNA]</scope>
    <source>
        <strain evidence="8 9">DSM 12116</strain>
    </source>
</reference>
<dbReference type="SUPFAM" id="SSF51064">
    <property type="entry name" value="Head domain of nucleotide exchange factor GrpE"/>
    <property type="match status" value="1"/>
</dbReference>
<dbReference type="InterPro" id="IPR000740">
    <property type="entry name" value="GrpE"/>
</dbReference>
<feature type="coiled-coil region" evidence="6">
    <location>
        <begin position="68"/>
        <end position="102"/>
    </location>
</feature>
<evidence type="ECO:0000256" key="5">
    <source>
        <dbReference type="RuleBase" id="RU004478"/>
    </source>
</evidence>
<dbReference type="EMBL" id="JAHBCL010000013">
    <property type="protein sequence ID" value="MBS7526780.1"/>
    <property type="molecule type" value="Genomic_DNA"/>
</dbReference>
<feature type="region of interest" description="Disordered" evidence="7">
    <location>
        <begin position="1"/>
        <end position="59"/>
    </location>
</feature>
<dbReference type="NCBIfam" id="NF010738">
    <property type="entry name" value="PRK14140.1"/>
    <property type="match status" value="1"/>
</dbReference>
<evidence type="ECO:0000256" key="4">
    <source>
        <dbReference type="RuleBase" id="RU000639"/>
    </source>
</evidence>
<dbReference type="PANTHER" id="PTHR21237">
    <property type="entry name" value="GRPE PROTEIN"/>
    <property type="match status" value="1"/>
</dbReference>
<dbReference type="HAMAP" id="MF_01151">
    <property type="entry name" value="GrpE"/>
    <property type="match status" value="1"/>
</dbReference>
<comment type="caution">
    <text evidence="8">The sequence shown here is derived from an EMBL/GenBank/DDBJ whole genome shotgun (WGS) entry which is preliminary data.</text>
</comment>
<comment type="function">
    <text evidence="3 4">Participates actively in the response to hyperosmotic and heat shock by preventing the aggregation of stress-denatured proteins, in association with DnaK and GrpE. It is the nucleotide exchange factor for DnaK and may function as a thermosensor. Unfolded proteins bind initially to DnaJ; upon interaction with the DnaJ-bound protein, DnaK hydrolyzes its bound ATP, resulting in the formation of a stable complex. GrpE releases ADP from DnaK; ATP binding to DnaK triggers the release of the substrate protein, thus completing the reaction cycle. Several rounds of ATP-dependent interactions between DnaJ, DnaK and GrpE are required for fully efficient folding.</text>
</comment>
<dbReference type="Pfam" id="PF01025">
    <property type="entry name" value="GrpE"/>
    <property type="match status" value="1"/>
</dbReference>
<organism evidence="8 9">
    <name type="scientific">Fusibacter paucivorans</name>
    <dbReference type="NCBI Taxonomy" id="76009"/>
    <lineage>
        <taxon>Bacteria</taxon>
        <taxon>Bacillati</taxon>
        <taxon>Bacillota</taxon>
        <taxon>Clostridia</taxon>
        <taxon>Eubacteriales</taxon>
        <taxon>Eubacteriales Family XII. Incertae Sedis</taxon>
        <taxon>Fusibacter</taxon>
    </lineage>
</organism>
<dbReference type="SUPFAM" id="SSF58014">
    <property type="entry name" value="Coiled-coil domain of nucleotide exchange factor GrpE"/>
    <property type="match status" value="1"/>
</dbReference>
<comment type="similarity">
    <text evidence="1 3 5">Belongs to the GrpE family.</text>
</comment>
<dbReference type="PROSITE" id="PS01071">
    <property type="entry name" value="GRPE"/>
    <property type="match status" value="1"/>
</dbReference>
<feature type="compositionally biased region" description="Low complexity" evidence="7">
    <location>
        <begin position="28"/>
        <end position="50"/>
    </location>
</feature>
<name>A0ABS5PNM5_9FIRM</name>
<gene>
    <name evidence="3 8" type="primary">grpE</name>
    <name evidence="8" type="ORF">KHM83_08830</name>
</gene>
<dbReference type="RefSeq" id="WP_213236639.1">
    <property type="nucleotide sequence ID" value="NZ_JAHBCL010000013.1"/>
</dbReference>
<feature type="compositionally biased region" description="Basic and acidic residues" evidence="7">
    <location>
        <begin position="15"/>
        <end position="26"/>
    </location>
</feature>
<dbReference type="InterPro" id="IPR013805">
    <property type="entry name" value="GrpE_CC"/>
</dbReference>
<evidence type="ECO:0000256" key="6">
    <source>
        <dbReference type="SAM" id="Coils"/>
    </source>
</evidence>
<protein>
    <recommendedName>
        <fullName evidence="3 4">Protein GrpE</fullName>
    </recommendedName>
    <alternativeName>
        <fullName evidence="3">HSP-70 cofactor</fullName>
    </alternativeName>
</protein>
<keyword evidence="9" id="KW-1185">Reference proteome</keyword>
<dbReference type="Gene3D" id="3.90.20.20">
    <property type="match status" value="1"/>
</dbReference>
<evidence type="ECO:0000313" key="9">
    <source>
        <dbReference type="Proteomes" id="UP000746471"/>
    </source>
</evidence>
<comment type="subunit">
    <text evidence="3">Homodimer.</text>
</comment>
<accession>A0ABS5PNM5</accession>
<dbReference type="PANTHER" id="PTHR21237:SF23">
    <property type="entry name" value="GRPE PROTEIN HOMOLOG, MITOCHONDRIAL"/>
    <property type="match status" value="1"/>
</dbReference>
<evidence type="ECO:0000256" key="3">
    <source>
        <dbReference type="HAMAP-Rule" id="MF_01151"/>
    </source>
</evidence>
<keyword evidence="6" id="KW-0175">Coiled coil</keyword>
<dbReference type="Gene3D" id="2.30.22.10">
    <property type="entry name" value="Head domain of nucleotide exchange factor GrpE"/>
    <property type="match status" value="1"/>
</dbReference>
<evidence type="ECO:0000256" key="7">
    <source>
        <dbReference type="SAM" id="MobiDB-lite"/>
    </source>
</evidence>
<sequence>MSPRKKKEIKEENDDMTKQTSEKEMPENEVPNVEEAVSETEASNENTTETATDDAKTEAEIVTPESALIKLQAAYDELNDKYLRLNAEFQNYRKRVEKEKNDIFKFGNEKLLVEMLPIMDNFERALSAADESQADDKVLSGVKLIKKSLDEFFEKNGVKKIEAMHAPFDPDKHHAVMSEDSDDFEVETVIEIFQEGYALNEKVIRPSMVKVTK</sequence>
<dbReference type="Proteomes" id="UP000746471">
    <property type="component" value="Unassembled WGS sequence"/>
</dbReference>
<evidence type="ECO:0000256" key="2">
    <source>
        <dbReference type="ARBA" id="ARBA00023186"/>
    </source>
</evidence>
<dbReference type="CDD" id="cd00446">
    <property type="entry name" value="GrpE"/>
    <property type="match status" value="1"/>
</dbReference>
<evidence type="ECO:0000313" key="8">
    <source>
        <dbReference type="EMBL" id="MBS7526780.1"/>
    </source>
</evidence>
<comment type="subcellular location">
    <subcellularLocation>
        <location evidence="3">Cytoplasm</location>
    </subcellularLocation>
</comment>
<proteinExistence type="inferred from homology"/>